<dbReference type="OrthoDB" id="5411533at2759"/>
<evidence type="ECO:0000256" key="3">
    <source>
        <dbReference type="ARBA" id="ARBA00022884"/>
    </source>
</evidence>
<reference evidence="8" key="3">
    <citation type="submission" date="2025-08" db="UniProtKB">
        <authorList>
            <consortium name="RefSeq"/>
        </authorList>
    </citation>
    <scope>IDENTIFICATION</scope>
    <source>
        <strain evidence="8">CBS 342.82</strain>
    </source>
</reference>
<name>A0A6J3MG55_9PEZI</name>
<feature type="compositionally biased region" description="Basic and acidic residues" evidence="5">
    <location>
        <begin position="136"/>
        <end position="146"/>
    </location>
</feature>
<proteinExistence type="predicted"/>
<dbReference type="InterPro" id="IPR029123">
    <property type="entry name" value="RBM39_linker"/>
</dbReference>
<feature type="compositionally biased region" description="Basic and acidic residues" evidence="5">
    <location>
        <begin position="49"/>
        <end position="126"/>
    </location>
</feature>
<dbReference type="InterPro" id="IPR000504">
    <property type="entry name" value="RRM_dom"/>
</dbReference>
<evidence type="ECO:0000259" key="6">
    <source>
        <dbReference type="PROSITE" id="PS50102"/>
    </source>
</evidence>
<dbReference type="AlphaFoldDB" id="A0A6J3MG55"/>
<feature type="domain" description="RRM" evidence="6">
    <location>
        <begin position="245"/>
        <end position="323"/>
    </location>
</feature>
<accession>A0A6J3MG55</accession>
<dbReference type="InterPro" id="IPR006509">
    <property type="entry name" value="RBM39_SF"/>
</dbReference>
<evidence type="ECO:0000256" key="2">
    <source>
        <dbReference type="ARBA" id="ARBA00022737"/>
    </source>
</evidence>
<dbReference type="GO" id="GO:0006397">
    <property type="term" value="P:mRNA processing"/>
    <property type="evidence" value="ECO:0007669"/>
    <property type="project" value="InterPro"/>
</dbReference>
<evidence type="ECO:0000256" key="4">
    <source>
        <dbReference type="PROSITE-ProRule" id="PRU00176"/>
    </source>
</evidence>
<evidence type="ECO:0000256" key="1">
    <source>
        <dbReference type="ARBA" id="ARBA00022553"/>
    </source>
</evidence>
<feature type="domain" description="RRM" evidence="6">
    <location>
        <begin position="146"/>
        <end position="223"/>
    </location>
</feature>
<dbReference type="PANTHER" id="PTHR48036">
    <property type="entry name" value="SPLICING FACTOR (PAD-1), PUTATIVE (AFU_ORTHOLOGUE AFUA_1G15810)-RELATED"/>
    <property type="match status" value="1"/>
</dbReference>
<reference evidence="8" key="1">
    <citation type="submission" date="2020-01" db="EMBL/GenBank/DDBJ databases">
        <authorList>
            <consortium name="DOE Joint Genome Institute"/>
            <person name="Haridas S."/>
            <person name="Albert R."/>
            <person name="Binder M."/>
            <person name="Bloem J."/>
            <person name="Labutti K."/>
            <person name="Salamov A."/>
            <person name="Andreopoulos B."/>
            <person name="Baker S.E."/>
            <person name="Barry K."/>
            <person name="Bills G."/>
            <person name="Bluhm B.H."/>
            <person name="Cannon C."/>
            <person name="Castanera R."/>
            <person name="Culley D.E."/>
            <person name="Daum C."/>
            <person name="Ezra D."/>
            <person name="Gonzalez J.B."/>
            <person name="Henrissat B."/>
            <person name="Kuo A."/>
            <person name="Liang C."/>
            <person name="Lipzen A."/>
            <person name="Lutzoni F."/>
            <person name="Magnuson J."/>
            <person name="Mondo S."/>
            <person name="Nolan M."/>
            <person name="Ohm R."/>
            <person name="Pangilinan J."/>
            <person name="Park H.-J."/>
            <person name="Ramirez L."/>
            <person name="Alfaro M."/>
            <person name="Sun H."/>
            <person name="Tritt A."/>
            <person name="Yoshinaga Y."/>
            <person name="Zwiers L.-H."/>
            <person name="Turgeon B.G."/>
            <person name="Goodwin S.B."/>
            <person name="Spatafora J.W."/>
            <person name="Crous P.W."/>
            <person name="Grigoriev I.V."/>
        </authorList>
    </citation>
    <scope>NUCLEOTIDE SEQUENCE</scope>
    <source>
        <strain evidence="8">CBS 342.82</strain>
    </source>
</reference>
<evidence type="ECO:0000313" key="8">
    <source>
        <dbReference type="RefSeq" id="XP_033463992.1"/>
    </source>
</evidence>
<dbReference type="GeneID" id="54358571"/>
<feature type="region of interest" description="Disordered" evidence="5">
    <location>
        <begin position="1"/>
        <end position="146"/>
    </location>
</feature>
<dbReference type="GO" id="GO:0005634">
    <property type="term" value="C:nucleus"/>
    <property type="evidence" value="ECO:0007669"/>
    <property type="project" value="InterPro"/>
</dbReference>
<dbReference type="Gene3D" id="3.30.70.330">
    <property type="match status" value="3"/>
</dbReference>
<keyword evidence="1" id="KW-0597">Phosphoprotein</keyword>
<dbReference type="Pfam" id="PF00076">
    <property type="entry name" value="RRM_1"/>
    <property type="match status" value="2"/>
</dbReference>
<organism evidence="8">
    <name type="scientific">Dissoconium aciculare CBS 342.82</name>
    <dbReference type="NCBI Taxonomy" id="1314786"/>
    <lineage>
        <taxon>Eukaryota</taxon>
        <taxon>Fungi</taxon>
        <taxon>Dikarya</taxon>
        <taxon>Ascomycota</taxon>
        <taxon>Pezizomycotina</taxon>
        <taxon>Dothideomycetes</taxon>
        <taxon>Dothideomycetidae</taxon>
        <taxon>Mycosphaerellales</taxon>
        <taxon>Dissoconiaceae</taxon>
        <taxon>Dissoconium</taxon>
    </lineage>
</organism>
<keyword evidence="7" id="KW-1185">Reference proteome</keyword>
<evidence type="ECO:0000313" key="7">
    <source>
        <dbReference type="Proteomes" id="UP000504637"/>
    </source>
</evidence>
<dbReference type="RefSeq" id="XP_033463992.1">
    <property type="nucleotide sequence ID" value="XM_033600771.1"/>
</dbReference>
<dbReference type="InterPro" id="IPR035979">
    <property type="entry name" value="RBD_domain_sf"/>
</dbReference>
<dbReference type="GO" id="GO:0003723">
    <property type="term" value="F:RNA binding"/>
    <property type="evidence" value="ECO:0007669"/>
    <property type="project" value="UniProtKB-UniRule"/>
</dbReference>
<dbReference type="CDD" id="cd12285">
    <property type="entry name" value="RRM3_RBM39_like"/>
    <property type="match status" value="1"/>
</dbReference>
<feature type="domain" description="RRM" evidence="6">
    <location>
        <begin position="428"/>
        <end position="513"/>
    </location>
</feature>
<dbReference type="SUPFAM" id="SSF54928">
    <property type="entry name" value="RNA-binding domain, RBD"/>
    <property type="match status" value="2"/>
</dbReference>
<dbReference type="Proteomes" id="UP000504637">
    <property type="component" value="Unplaced"/>
</dbReference>
<sequence length="526" mass="59077">MDERAENDKRRLRRSRDMSDDDGRTHSDRDSASGSTRDRRHRRSQSPTKSDRRAYRDREYGSRGDLRDSYRPGDRRGDRRGEDDSYRPDSDRRRRDREYEGRDRARDRSRDRGDRRGGRDSRDSRDSRRRRSPTPNKEDSNDRDERTVFVQQIAQSCSSSKLQKFFEQVGAVVDAQIVKDRVSGRSKGVGYVEFRQKESVEKALGLTGQKINGVPIIVQQTEAEKNRQPRNTTGGQPPANGAPFHRLYVGNIHFSVTEDDLRSIFGPFGNLEFVQIQKEEATGRSRGYGFVQYSDPGCAKQALEKLNGFELAKRPIRVGLGNDRFTDSSTKSLLQASSQQFQGSDFSGAGGRGAYAGGTGNFDRAAREADKTGAGSALDDSDVGGVNMSNYNRYELIRKLARTENDEVKAPTQAVTQKPVDQPQTATRCVVLRHLYDPATMTDAAERKELEDDVLEECKARYGEVVHIGLNLDSTEGEVYLKFKDLQGSKNAIQGLNGRFFGGSQITASYIVDAIYNTNFPKAANS</sequence>
<keyword evidence="2" id="KW-0677">Repeat</keyword>
<dbReference type="InterPro" id="IPR012677">
    <property type="entry name" value="Nucleotide-bd_a/b_plait_sf"/>
</dbReference>
<reference evidence="8" key="2">
    <citation type="submission" date="2020-04" db="EMBL/GenBank/DDBJ databases">
        <authorList>
            <consortium name="NCBI Genome Project"/>
        </authorList>
    </citation>
    <scope>NUCLEOTIDE SEQUENCE</scope>
    <source>
        <strain evidence="8">CBS 342.82</strain>
    </source>
</reference>
<dbReference type="SMART" id="SM00360">
    <property type="entry name" value="RRM"/>
    <property type="match status" value="3"/>
</dbReference>
<feature type="compositionally biased region" description="Basic and acidic residues" evidence="5">
    <location>
        <begin position="1"/>
        <end position="31"/>
    </location>
</feature>
<feature type="region of interest" description="Disordered" evidence="5">
    <location>
        <begin position="222"/>
        <end position="242"/>
    </location>
</feature>
<dbReference type="Pfam" id="PF15519">
    <property type="entry name" value="RBM39linker"/>
    <property type="match status" value="1"/>
</dbReference>
<dbReference type="PROSITE" id="PS50102">
    <property type="entry name" value="RRM"/>
    <property type="match status" value="3"/>
</dbReference>
<dbReference type="NCBIfam" id="TIGR01622">
    <property type="entry name" value="SF-CC1"/>
    <property type="match status" value="1"/>
</dbReference>
<evidence type="ECO:0000256" key="5">
    <source>
        <dbReference type="SAM" id="MobiDB-lite"/>
    </source>
</evidence>
<gene>
    <name evidence="8" type="ORF">K489DRAFT_311292</name>
</gene>
<dbReference type="CDD" id="cd12284">
    <property type="entry name" value="RRM2_RBM23_RBM39"/>
    <property type="match status" value="1"/>
</dbReference>
<protein>
    <submittedName>
        <fullName evidence="8">Splicing factor, CC1-like protein</fullName>
    </submittedName>
</protein>
<keyword evidence="3 4" id="KW-0694">RNA-binding</keyword>